<name>F9VPM7_9ACTN</name>
<dbReference type="AlphaFoldDB" id="F9VPM7"/>
<evidence type="ECO:0000313" key="2">
    <source>
        <dbReference type="Proteomes" id="UP000003558"/>
    </source>
</evidence>
<gene>
    <name evidence="1" type="ORF">GOALK_002_00310</name>
</gene>
<dbReference type="eggNOG" id="ENOG5031G6G">
    <property type="taxonomic scope" value="Bacteria"/>
</dbReference>
<reference evidence="1 2" key="1">
    <citation type="submission" date="2011-05" db="EMBL/GenBank/DDBJ databases">
        <title>Whole genome shotgun sequence of Gordonia alkanivorans NBRC 16433.</title>
        <authorList>
            <person name="Hosoyama A."/>
            <person name="Nakamura S."/>
            <person name="Takarada H."/>
            <person name="Tsuchikane K."/>
            <person name="Yamazaki S."/>
            <person name="Fujita N."/>
        </authorList>
    </citation>
    <scope>NUCLEOTIDE SEQUENCE [LARGE SCALE GENOMIC DNA]</scope>
    <source>
        <strain evidence="1 2">NBRC 16433</strain>
    </source>
</reference>
<sequence>MRPRPSEIIAGIRTVLKDTAAPSCSGEHARARLDEIRAVLAQVDWDNAGFELAQRTDRLEVALREARRWLDDELPPKPEQREYAAIEQHYERLAALAAAALTTLREARDRGPEADAATEAYQGLLRSL</sequence>
<dbReference type="RefSeq" id="WP_006356748.1">
    <property type="nucleotide sequence ID" value="NZ_BACI01000002.1"/>
</dbReference>
<dbReference type="EMBL" id="BACI01000002">
    <property type="protein sequence ID" value="GAA10566.1"/>
    <property type="molecule type" value="Genomic_DNA"/>
</dbReference>
<accession>F9VPM7</accession>
<evidence type="ECO:0000313" key="1">
    <source>
        <dbReference type="EMBL" id="GAA10566.1"/>
    </source>
</evidence>
<organism evidence="1 2">
    <name type="scientific">Gordonia alkanivorans NBRC 16433</name>
    <dbReference type="NCBI Taxonomy" id="1027371"/>
    <lineage>
        <taxon>Bacteria</taxon>
        <taxon>Bacillati</taxon>
        <taxon>Actinomycetota</taxon>
        <taxon>Actinomycetes</taxon>
        <taxon>Mycobacteriales</taxon>
        <taxon>Gordoniaceae</taxon>
        <taxon>Gordonia</taxon>
    </lineage>
</organism>
<protein>
    <submittedName>
        <fullName evidence="1">Uncharacterized protein</fullName>
    </submittedName>
</protein>
<comment type="caution">
    <text evidence="1">The sequence shown here is derived from an EMBL/GenBank/DDBJ whole genome shotgun (WGS) entry which is preliminary data.</text>
</comment>
<proteinExistence type="predicted"/>
<dbReference type="Proteomes" id="UP000003558">
    <property type="component" value="Unassembled WGS sequence"/>
</dbReference>
<dbReference type="STRING" id="1027371.GOALK_002_00310"/>